<reference evidence="2 3" key="1">
    <citation type="journal article" date="2019" name="Nat. Ecol. Evol.">
        <title>Megaphylogeny resolves global patterns of mushroom evolution.</title>
        <authorList>
            <person name="Varga T."/>
            <person name="Krizsan K."/>
            <person name="Foldi C."/>
            <person name="Dima B."/>
            <person name="Sanchez-Garcia M."/>
            <person name="Sanchez-Ramirez S."/>
            <person name="Szollosi G.J."/>
            <person name="Szarkandi J.G."/>
            <person name="Papp V."/>
            <person name="Albert L."/>
            <person name="Andreopoulos W."/>
            <person name="Angelini C."/>
            <person name="Antonin V."/>
            <person name="Barry K.W."/>
            <person name="Bougher N.L."/>
            <person name="Buchanan P."/>
            <person name="Buyck B."/>
            <person name="Bense V."/>
            <person name="Catcheside P."/>
            <person name="Chovatia M."/>
            <person name="Cooper J."/>
            <person name="Damon W."/>
            <person name="Desjardin D."/>
            <person name="Finy P."/>
            <person name="Geml J."/>
            <person name="Haridas S."/>
            <person name="Hughes K."/>
            <person name="Justo A."/>
            <person name="Karasinski D."/>
            <person name="Kautmanova I."/>
            <person name="Kiss B."/>
            <person name="Kocsube S."/>
            <person name="Kotiranta H."/>
            <person name="LaButti K.M."/>
            <person name="Lechner B.E."/>
            <person name="Liimatainen K."/>
            <person name="Lipzen A."/>
            <person name="Lukacs Z."/>
            <person name="Mihaltcheva S."/>
            <person name="Morgado L.N."/>
            <person name="Niskanen T."/>
            <person name="Noordeloos M.E."/>
            <person name="Ohm R.A."/>
            <person name="Ortiz-Santana B."/>
            <person name="Ovrebo C."/>
            <person name="Racz N."/>
            <person name="Riley R."/>
            <person name="Savchenko A."/>
            <person name="Shiryaev A."/>
            <person name="Soop K."/>
            <person name="Spirin V."/>
            <person name="Szebenyi C."/>
            <person name="Tomsovsky M."/>
            <person name="Tulloss R.E."/>
            <person name="Uehling J."/>
            <person name="Grigoriev I.V."/>
            <person name="Vagvolgyi C."/>
            <person name="Papp T."/>
            <person name="Martin F.M."/>
            <person name="Miettinen O."/>
            <person name="Hibbett D.S."/>
            <person name="Nagy L.G."/>
        </authorList>
    </citation>
    <scope>NUCLEOTIDE SEQUENCE [LARGE SCALE GENOMIC DNA]</scope>
    <source>
        <strain evidence="2 3">CBS 166.37</strain>
    </source>
</reference>
<feature type="transmembrane region" description="Helical" evidence="1">
    <location>
        <begin position="37"/>
        <end position="57"/>
    </location>
</feature>
<keyword evidence="1" id="KW-0472">Membrane</keyword>
<dbReference type="Proteomes" id="UP000308652">
    <property type="component" value="Unassembled WGS sequence"/>
</dbReference>
<keyword evidence="3" id="KW-1185">Reference proteome</keyword>
<gene>
    <name evidence="2" type="ORF">BDQ12DRAFT_683230</name>
</gene>
<sequence>MPPYLSMSLLSMPVAILCCLNYVTKPICRRSLCRHPLCRRPLCCCHYTVAVLFLVFLCL</sequence>
<accession>A0A5C3M1X0</accession>
<dbReference type="EMBL" id="ML213602">
    <property type="protein sequence ID" value="TFK38723.1"/>
    <property type="molecule type" value="Genomic_DNA"/>
</dbReference>
<proteinExistence type="predicted"/>
<evidence type="ECO:0000256" key="1">
    <source>
        <dbReference type="SAM" id="Phobius"/>
    </source>
</evidence>
<keyword evidence="1" id="KW-1133">Transmembrane helix</keyword>
<organism evidence="2 3">
    <name type="scientific">Crucibulum laeve</name>
    <dbReference type="NCBI Taxonomy" id="68775"/>
    <lineage>
        <taxon>Eukaryota</taxon>
        <taxon>Fungi</taxon>
        <taxon>Dikarya</taxon>
        <taxon>Basidiomycota</taxon>
        <taxon>Agaricomycotina</taxon>
        <taxon>Agaricomycetes</taxon>
        <taxon>Agaricomycetidae</taxon>
        <taxon>Agaricales</taxon>
        <taxon>Agaricineae</taxon>
        <taxon>Nidulariaceae</taxon>
        <taxon>Crucibulum</taxon>
    </lineage>
</organism>
<dbReference type="AlphaFoldDB" id="A0A5C3M1X0"/>
<evidence type="ECO:0000313" key="3">
    <source>
        <dbReference type="Proteomes" id="UP000308652"/>
    </source>
</evidence>
<feature type="transmembrane region" description="Helical" evidence="1">
    <location>
        <begin position="6"/>
        <end position="25"/>
    </location>
</feature>
<evidence type="ECO:0000313" key="2">
    <source>
        <dbReference type="EMBL" id="TFK38723.1"/>
    </source>
</evidence>
<protein>
    <submittedName>
        <fullName evidence="2">Uncharacterized protein</fullName>
    </submittedName>
</protein>
<name>A0A5C3M1X0_9AGAR</name>
<keyword evidence="1" id="KW-0812">Transmembrane</keyword>